<dbReference type="Proteomes" id="UP000652681">
    <property type="component" value="Unassembled WGS sequence"/>
</dbReference>
<organism evidence="2 3">
    <name type="scientific">Taishania pollutisoli</name>
    <dbReference type="NCBI Taxonomy" id="2766479"/>
    <lineage>
        <taxon>Bacteria</taxon>
        <taxon>Pseudomonadati</taxon>
        <taxon>Bacteroidota</taxon>
        <taxon>Flavobacteriia</taxon>
        <taxon>Flavobacteriales</taxon>
        <taxon>Crocinitomicaceae</taxon>
        <taxon>Taishania</taxon>
    </lineage>
</organism>
<dbReference type="Pfam" id="PF00425">
    <property type="entry name" value="Chorismate_bind"/>
    <property type="match status" value="1"/>
</dbReference>
<evidence type="ECO:0000313" key="3">
    <source>
        <dbReference type="Proteomes" id="UP000652681"/>
    </source>
</evidence>
<dbReference type="EMBL" id="JACVEL010000005">
    <property type="protein sequence ID" value="MBC9812665.1"/>
    <property type="molecule type" value="Genomic_DNA"/>
</dbReference>
<dbReference type="Gene3D" id="3.60.120.10">
    <property type="entry name" value="Anthranilate synthase"/>
    <property type="match status" value="1"/>
</dbReference>
<keyword evidence="3" id="KW-1185">Reference proteome</keyword>
<sequence>MHRSFNSNDCAALVVQSTLIYRLPGSPVVEKKGRFSRLDDPGAFEGFIVSDFEGNHLYGFYEGASGEEFAAIEPPVVISKSEYCDMANEFIHYLQDHSIDKAILSRVKQVDFTSNLPTFFAKLVEKYPNAFCYYFESPSLGTWIGATPETLVKIEAGRGATMSLAGTKPVADTTDWGVKEMHEQQLVTDFIRRQLIETCKHVHESEREELIAGPVKHLVHYFTFEITASVRWELIRKLHPTPAVSGFPREKALECIAGFEAHDRKFYAGIIGLTGLNSTRLFVNLRSAQLLQDQLYLYVGGGFTQQSDPIAEWDETENKAKTLLNLID</sequence>
<dbReference type="SUPFAM" id="SSF56322">
    <property type="entry name" value="ADC synthase"/>
    <property type="match status" value="1"/>
</dbReference>
<evidence type="ECO:0000259" key="1">
    <source>
        <dbReference type="Pfam" id="PF00425"/>
    </source>
</evidence>
<reference evidence="2" key="1">
    <citation type="submission" date="2020-09" db="EMBL/GenBank/DDBJ databases">
        <title>Taishania pollutisoli gen. nov., sp. nov., Isolated from Tetrabromobisphenol A-Contaminated Soil.</title>
        <authorList>
            <person name="Chen Q."/>
        </authorList>
    </citation>
    <scope>NUCLEOTIDE SEQUENCE</scope>
    <source>
        <strain evidence="2">CZZ-1</strain>
    </source>
</reference>
<evidence type="ECO:0000313" key="2">
    <source>
        <dbReference type="EMBL" id="MBC9812665.1"/>
    </source>
</evidence>
<comment type="caution">
    <text evidence="2">The sequence shown here is derived from an EMBL/GenBank/DDBJ whole genome shotgun (WGS) entry which is preliminary data.</text>
</comment>
<dbReference type="PANTHER" id="PTHR42839:SF2">
    <property type="entry name" value="ISOCHORISMATE SYNTHASE ENTC"/>
    <property type="match status" value="1"/>
</dbReference>
<dbReference type="PANTHER" id="PTHR42839">
    <property type="entry name" value="ISOCHORISMATE SYNTHASE ENTC"/>
    <property type="match status" value="1"/>
</dbReference>
<dbReference type="AlphaFoldDB" id="A0A8J6PEM4"/>
<dbReference type="RefSeq" id="WP_216714121.1">
    <property type="nucleotide sequence ID" value="NZ_JACVEL010000005.1"/>
</dbReference>
<proteinExistence type="predicted"/>
<name>A0A8J6PEM4_9FLAO</name>
<feature type="domain" description="Chorismate-utilising enzyme C-terminal" evidence="1">
    <location>
        <begin position="80"/>
        <end position="319"/>
    </location>
</feature>
<gene>
    <name evidence="2" type="ORF">H9Y05_09295</name>
</gene>
<accession>A0A8J6PEM4</accession>
<dbReference type="InterPro" id="IPR015890">
    <property type="entry name" value="Chorismate_C"/>
</dbReference>
<dbReference type="InterPro" id="IPR005801">
    <property type="entry name" value="ADC_synthase"/>
</dbReference>
<protein>
    <submittedName>
        <fullName evidence="2">Chorismate-binding protein</fullName>
    </submittedName>
</protein>